<dbReference type="PANTHER" id="PTHR12748:SF0">
    <property type="entry name" value="ORIGIN RECOGNITION COMPLEX SUBUNIT 3"/>
    <property type="match status" value="1"/>
</dbReference>
<dbReference type="OrthoDB" id="10265211at2759"/>
<proteinExistence type="predicted"/>
<feature type="region of interest" description="Disordered" evidence="1">
    <location>
        <begin position="43"/>
        <end position="65"/>
    </location>
</feature>
<dbReference type="GO" id="GO:0031261">
    <property type="term" value="C:DNA replication preinitiation complex"/>
    <property type="evidence" value="ECO:0007669"/>
    <property type="project" value="TreeGrafter"/>
</dbReference>
<sequence>MALSSSFTSDPASLPVADTPVLQVDDNNLQPFFILHRAATCKSGGQCSSEAGRRRGKINRSLRSPSEDRHDFEKLRLHAFHLTWSRMDSTIKDVLKDVNLNLFDEIFRWIREAFSTIGCSSPLEVTKPYPITADATYKRIPTALVFTRNAEFVDDLLTFQDLKGHLSSNGCHVVNLSALDFSIKQGVGSCLRSLSRQLSSVASDAADVHTIASWYCKPANFGTPIVVIIEELERCDGAVLADFIRLLSEWVMKIPVILIIGVATASDAATKIFPTSVLHILQPYTFTLCSTQQKMDSLIEGVLVRLCSGFFIGHNVAVFLKNYFRKYDGTVTAFLKALKASFSSKYETLTDVLQRYASDFPSCQRGGTFRSFGDNLKQVFSELNRLQSSWSSVVMVDL</sequence>
<dbReference type="InterPro" id="IPR045667">
    <property type="entry name" value="ORC3_N"/>
</dbReference>
<accession>A0A2I0B8K0</accession>
<dbReference type="GO" id="GO:0006270">
    <property type="term" value="P:DNA replication initiation"/>
    <property type="evidence" value="ECO:0007669"/>
    <property type="project" value="TreeGrafter"/>
</dbReference>
<dbReference type="Pfam" id="PF07034">
    <property type="entry name" value="ORC3_N"/>
    <property type="match status" value="1"/>
</dbReference>
<dbReference type="GO" id="GO:0005656">
    <property type="term" value="C:nuclear pre-replicative complex"/>
    <property type="evidence" value="ECO:0007669"/>
    <property type="project" value="TreeGrafter"/>
</dbReference>
<dbReference type="CDD" id="cd20704">
    <property type="entry name" value="Orc3"/>
    <property type="match status" value="1"/>
</dbReference>
<dbReference type="GO" id="GO:0005664">
    <property type="term" value="C:nuclear origin of replication recognition complex"/>
    <property type="evidence" value="ECO:0007669"/>
    <property type="project" value="InterPro"/>
</dbReference>
<gene>
    <name evidence="3" type="ORF">AXF42_Ash005146</name>
</gene>
<evidence type="ECO:0000259" key="2">
    <source>
        <dbReference type="Pfam" id="PF07034"/>
    </source>
</evidence>
<keyword evidence="4" id="KW-1185">Reference proteome</keyword>
<reference evidence="3 4" key="1">
    <citation type="journal article" date="2017" name="Nature">
        <title>The Apostasia genome and the evolution of orchids.</title>
        <authorList>
            <person name="Zhang G.Q."/>
            <person name="Liu K.W."/>
            <person name="Li Z."/>
            <person name="Lohaus R."/>
            <person name="Hsiao Y.Y."/>
            <person name="Niu S.C."/>
            <person name="Wang J.Y."/>
            <person name="Lin Y.C."/>
            <person name="Xu Q."/>
            <person name="Chen L.J."/>
            <person name="Yoshida K."/>
            <person name="Fujiwara S."/>
            <person name="Wang Z.W."/>
            <person name="Zhang Y.Q."/>
            <person name="Mitsuda N."/>
            <person name="Wang M."/>
            <person name="Liu G.H."/>
            <person name="Pecoraro L."/>
            <person name="Huang H.X."/>
            <person name="Xiao X.J."/>
            <person name="Lin M."/>
            <person name="Wu X.Y."/>
            <person name="Wu W.L."/>
            <person name="Chen Y.Y."/>
            <person name="Chang S.B."/>
            <person name="Sakamoto S."/>
            <person name="Ohme-Takagi M."/>
            <person name="Yagi M."/>
            <person name="Zeng S.J."/>
            <person name="Shen C.Y."/>
            <person name="Yeh C.M."/>
            <person name="Luo Y.B."/>
            <person name="Tsai W.C."/>
            <person name="Van de Peer Y."/>
            <person name="Liu Z.J."/>
        </authorList>
    </citation>
    <scope>NUCLEOTIDE SEQUENCE [LARGE SCALE GENOMIC DNA]</scope>
    <source>
        <strain evidence="4">cv. Shenzhen</strain>
        <tissue evidence="3">Stem</tissue>
    </source>
</reference>
<dbReference type="GO" id="GO:0003688">
    <property type="term" value="F:DNA replication origin binding"/>
    <property type="evidence" value="ECO:0007669"/>
    <property type="project" value="TreeGrafter"/>
</dbReference>
<dbReference type="STRING" id="1088818.A0A2I0B8K0"/>
<dbReference type="AlphaFoldDB" id="A0A2I0B8K0"/>
<dbReference type="Proteomes" id="UP000236161">
    <property type="component" value="Unassembled WGS sequence"/>
</dbReference>
<organism evidence="3 4">
    <name type="scientific">Apostasia shenzhenica</name>
    <dbReference type="NCBI Taxonomy" id="1088818"/>
    <lineage>
        <taxon>Eukaryota</taxon>
        <taxon>Viridiplantae</taxon>
        <taxon>Streptophyta</taxon>
        <taxon>Embryophyta</taxon>
        <taxon>Tracheophyta</taxon>
        <taxon>Spermatophyta</taxon>
        <taxon>Magnoliopsida</taxon>
        <taxon>Liliopsida</taxon>
        <taxon>Asparagales</taxon>
        <taxon>Orchidaceae</taxon>
        <taxon>Apostasioideae</taxon>
        <taxon>Apostasia</taxon>
    </lineage>
</organism>
<dbReference type="InterPro" id="IPR020795">
    <property type="entry name" value="ORC3"/>
</dbReference>
<feature type="domain" description="Origin recognition complex subunit 3 N-terminal" evidence="2">
    <location>
        <begin position="62"/>
        <end position="343"/>
    </location>
</feature>
<evidence type="ECO:0000313" key="4">
    <source>
        <dbReference type="Proteomes" id="UP000236161"/>
    </source>
</evidence>
<evidence type="ECO:0000256" key="1">
    <source>
        <dbReference type="SAM" id="MobiDB-lite"/>
    </source>
</evidence>
<dbReference type="PANTHER" id="PTHR12748">
    <property type="entry name" value="ORIGIN RECOGNITION COMPLEX SUBUNIT 3"/>
    <property type="match status" value="1"/>
</dbReference>
<evidence type="ECO:0000313" key="3">
    <source>
        <dbReference type="EMBL" id="PKA64134.1"/>
    </source>
</evidence>
<protein>
    <recommendedName>
        <fullName evidence="2">Origin recognition complex subunit 3 N-terminal domain-containing protein</fullName>
    </recommendedName>
</protein>
<name>A0A2I0B8K0_9ASPA</name>
<dbReference type="EMBL" id="KZ451906">
    <property type="protein sequence ID" value="PKA64134.1"/>
    <property type="molecule type" value="Genomic_DNA"/>
</dbReference>